<keyword evidence="1" id="KW-0808">Transferase</keyword>
<dbReference type="CDD" id="cd01745">
    <property type="entry name" value="GATase1_2"/>
    <property type="match status" value="1"/>
</dbReference>
<comment type="caution">
    <text evidence="1">The sequence shown here is derived from an EMBL/GenBank/DDBJ whole genome shotgun (WGS) entry which is preliminary data.</text>
</comment>
<evidence type="ECO:0000313" key="2">
    <source>
        <dbReference type="Proteomes" id="UP000239494"/>
    </source>
</evidence>
<gene>
    <name evidence="1" type="ORF">CLV43_108262</name>
</gene>
<sequence length="236" mass="24827">MSTSRAPRIGVTTYQENASWRGWHRSASLVPRDFLSPLADAGALPLMLPPDGGPAEAADLAAWLDGLLLVGGPDVDPARYGARREEHTGGAERKRDEWELALLAAALDAGIPVLGVCRGMQLLNVVRGGTLRQDIGKTDHQPEGSRFGSVVVTMVEDLMPGALIGPSTTVSCYHHQAVDVLGAGLVATGRSADGTVESLQLTDRDFVVGVQWHPEVGGDQSLFKAFATAAAGRVPC</sequence>
<proteinExistence type="predicted"/>
<dbReference type="RefSeq" id="WP_106190203.1">
    <property type="nucleotide sequence ID" value="NZ_PVTF01000008.1"/>
</dbReference>
<dbReference type="OrthoDB" id="9813383at2"/>
<dbReference type="InterPro" id="IPR029062">
    <property type="entry name" value="Class_I_gatase-like"/>
</dbReference>
<dbReference type="EMBL" id="PVTF01000008">
    <property type="protein sequence ID" value="PRY38862.1"/>
    <property type="molecule type" value="Genomic_DNA"/>
</dbReference>
<dbReference type="AlphaFoldDB" id="A0A2T0SZL4"/>
<dbReference type="GO" id="GO:0005829">
    <property type="term" value="C:cytosol"/>
    <property type="evidence" value="ECO:0007669"/>
    <property type="project" value="TreeGrafter"/>
</dbReference>
<organism evidence="1 2">
    <name type="scientific">Umezawaea tangerina</name>
    <dbReference type="NCBI Taxonomy" id="84725"/>
    <lineage>
        <taxon>Bacteria</taxon>
        <taxon>Bacillati</taxon>
        <taxon>Actinomycetota</taxon>
        <taxon>Actinomycetes</taxon>
        <taxon>Pseudonocardiales</taxon>
        <taxon>Pseudonocardiaceae</taxon>
        <taxon>Umezawaea</taxon>
    </lineage>
</organism>
<name>A0A2T0SZL4_9PSEU</name>
<dbReference type="GO" id="GO:0016740">
    <property type="term" value="F:transferase activity"/>
    <property type="evidence" value="ECO:0007669"/>
    <property type="project" value="UniProtKB-KW"/>
</dbReference>
<reference evidence="1 2" key="1">
    <citation type="submission" date="2018-03" db="EMBL/GenBank/DDBJ databases">
        <title>Genomic Encyclopedia of Archaeal and Bacterial Type Strains, Phase II (KMG-II): from individual species to whole genera.</title>
        <authorList>
            <person name="Goeker M."/>
        </authorList>
    </citation>
    <scope>NUCLEOTIDE SEQUENCE [LARGE SCALE GENOMIC DNA]</scope>
    <source>
        <strain evidence="1 2">DSM 44720</strain>
    </source>
</reference>
<dbReference type="PANTHER" id="PTHR43235:SF1">
    <property type="entry name" value="GLUTAMINE AMIDOTRANSFERASE PB2B2.05-RELATED"/>
    <property type="match status" value="1"/>
</dbReference>
<evidence type="ECO:0000313" key="1">
    <source>
        <dbReference type="EMBL" id="PRY38862.1"/>
    </source>
</evidence>
<dbReference type="Pfam" id="PF07722">
    <property type="entry name" value="Peptidase_C26"/>
    <property type="match status" value="1"/>
</dbReference>
<dbReference type="GO" id="GO:0033969">
    <property type="term" value="F:gamma-glutamyl-gamma-aminobutyrate hydrolase activity"/>
    <property type="evidence" value="ECO:0007669"/>
    <property type="project" value="TreeGrafter"/>
</dbReference>
<protein>
    <submittedName>
        <fullName evidence="1">Putative glutamine amidotransferase</fullName>
    </submittedName>
</protein>
<keyword evidence="2" id="KW-1185">Reference proteome</keyword>
<dbReference type="InterPro" id="IPR011697">
    <property type="entry name" value="Peptidase_C26"/>
</dbReference>
<dbReference type="Proteomes" id="UP000239494">
    <property type="component" value="Unassembled WGS sequence"/>
</dbReference>
<accession>A0A2T0SZL4</accession>
<keyword evidence="1" id="KW-0315">Glutamine amidotransferase</keyword>
<dbReference type="SUPFAM" id="SSF52317">
    <property type="entry name" value="Class I glutamine amidotransferase-like"/>
    <property type="match status" value="1"/>
</dbReference>
<dbReference type="PROSITE" id="PS51273">
    <property type="entry name" value="GATASE_TYPE_1"/>
    <property type="match status" value="1"/>
</dbReference>
<dbReference type="InterPro" id="IPR044668">
    <property type="entry name" value="PuuD-like"/>
</dbReference>
<dbReference type="GO" id="GO:0006598">
    <property type="term" value="P:polyamine catabolic process"/>
    <property type="evidence" value="ECO:0007669"/>
    <property type="project" value="TreeGrafter"/>
</dbReference>
<dbReference type="PANTHER" id="PTHR43235">
    <property type="entry name" value="GLUTAMINE AMIDOTRANSFERASE PB2B2.05-RELATED"/>
    <property type="match status" value="1"/>
</dbReference>
<dbReference type="Gene3D" id="3.40.50.880">
    <property type="match status" value="1"/>
</dbReference>